<gene>
    <name evidence="8" type="ORF">Pfra01_002592100</name>
</gene>
<comment type="subcellular location">
    <subcellularLocation>
        <location evidence="1 5">Secreted</location>
    </subcellularLocation>
</comment>
<evidence type="ECO:0000256" key="2">
    <source>
        <dbReference type="ARBA" id="ARBA00010400"/>
    </source>
</evidence>
<dbReference type="SUPFAM" id="SSF54160">
    <property type="entry name" value="Chromo domain-like"/>
    <property type="match status" value="1"/>
</dbReference>
<comment type="function">
    <text evidence="5">Effector that suppresses plant defense responses during pathogen infection.</text>
</comment>
<sequence>MMTPPRATGAERQRRAQGKTFLEHQADRLATVRRELQLASDRMSAYYDENRPVQSFAVGEEVLLSTENLANYHAGTTKSKLGARWIGPYRVEQRLGHDYYELKLPKGVKFHPVFHTSYLKPYVRDTSREQEPFKVQLPDGTEGELVDDIVGHKHIRGKDYYEVKWTGKLKTTWEPLANLRFQEDCDIIAALLANVNAFAAVQPVQVTLSKTNPVNASALDHSLASGEHGNSVKRSLRTRDPVDENEDEEEEERRFVKKLKFWLWFKRGENPKTIYKMLGLQGLGQKAYEHKNFQEYLNYAKFWRAQP</sequence>
<evidence type="ECO:0000256" key="3">
    <source>
        <dbReference type="ARBA" id="ARBA00022525"/>
    </source>
</evidence>
<dbReference type="AlphaFoldDB" id="A0A9W6YE85"/>
<evidence type="ECO:0000259" key="7">
    <source>
        <dbReference type="PROSITE" id="PS50013"/>
    </source>
</evidence>
<keyword evidence="4" id="KW-0732">Signal</keyword>
<feature type="region of interest" description="Disordered" evidence="6">
    <location>
        <begin position="220"/>
        <end position="249"/>
    </location>
</feature>
<feature type="domain" description="Chromo" evidence="7">
    <location>
        <begin position="144"/>
        <end position="185"/>
    </location>
</feature>
<keyword evidence="9" id="KW-1185">Reference proteome</keyword>
<dbReference type="PROSITE" id="PS50013">
    <property type="entry name" value="CHROMO_2"/>
    <property type="match status" value="1"/>
</dbReference>
<dbReference type="CDD" id="cd00024">
    <property type="entry name" value="CD_CSD"/>
    <property type="match status" value="1"/>
</dbReference>
<protein>
    <recommendedName>
        <fullName evidence="5">RxLR effector protein</fullName>
    </recommendedName>
</protein>
<comment type="domain">
    <text evidence="5">The RxLR-dEER motif acts to carry the protein into the host cell cytoplasm through binding to cell surface phosphatidylinositol-3-phosphate.</text>
</comment>
<dbReference type="InterPro" id="IPR056924">
    <property type="entry name" value="SH3_Tf2-1"/>
</dbReference>
<dbReference type="Pfam" id="PF16810">
    <property type="entry name" value="RXLR"/>
    <property type="match status" value="1"/>
</dbReference>
<dbReference type="SMART" id="SM00298">
    <property type="entry name" value="CHROMO"/>
    <property type="match status" value="1"/>
</dbReference>
<keyword evidence="3 5" id="KW-0964">Secreted</keyword>
<dbReference type="InterPro" id="IPR000953">
    <property type="entry name" value="Chromo/chromo_shadow_dom"/>
</dbReference>
<dbReference type="PANTHER" id="PTHR46148">
    <property type="entry name" value="CHROMO DOMAIN-CONTAINING PROTEIN"/>
    <property type="match status" value="1"/>
</dbReference>
<evidence type="ECO:0000256" key="4">
    <source>
        <dbReference type="ARBA" id="ARBA00022729"/>
    </source>
</evidence>
<dbReference type="Proteomes" id="UP001165121">
    <property type="component" value="Unassembled WGS sequence"/>
</dbReference>
<dbReference type="EMBL" id="BSXT01005124">
    <property type="protein sequence ID" value="GMF59816.1"/>
    <property type="molecule type" value="Genomic_DNA"/>
</dbReference>
<comment type="caution">
    <text evidence="8">The sequence shown here is derived from an EMBL/GenBank/DDBJ whole genome shotgun (WGS) entry which is preliminary data.</text>
</comment>
<dbReference type="InterPro" id="IPR016197">
    <property type="entry name" value="Chromo-like_dom_sf"/>
</dbReference>
<proteinExistence type="inferred from homology"/>
<dbReference type="PANTHER" id="PTHR46148:SF57">
    <property type="entry name" value="OS12G0499874 PROTEIN"/>
    <property type="match status" value="1"/>
</dbReference>
<dbReference type="InterPro" id="IPR031825">
    <property type="entry name" value="RXLR"/>
</dbReference>
<dbReference type="Gene3D" id="2.40.50.40">
    <property type="match status" value="1"/>
</dbReference>
<dbReference type="Pfam" id="PF24626">
    <property type="entry name" value="SH3_Tf2-1"/>
    <property type="match status" value="1"/>
</dbReference>
<reference evidence="8" key="1">
    <citation type="submission" date="2023-04" db="EMBL/GenBank/DDBJ databases">
        <title>Phytophthora fragariaefolia NBRC 109709.</title>
        <authorList>
            <person name="Ichikawa N."/>
            <person name="Sato H."/>
            <person name="Tonouchi N."/>
        </authorList>
    </citation>
    <scope>NUCLEOTIDE SEQUENCE</scope>
    <source>
        <strain evidence="8">NBRC 109709</strain>
    </source>
</reference>
<name>A0A9W6YE85_9STRA</name>
<dbReference type="OrthoDB" id="127748at2759"/>
<evidence type="ECO:0000313" key="8">
    <source>
        <dbReference type="EMBL" id="GMF59816.1"/>
    </source>
</evidence>
<evidence type="ECO:0000256" key="6">
    <source>
        <dbReference type="SAM" id="MobiDB-lite"/>
    </source>
</evidence>
<organism evidence="8 9">
    <name type="scientific">Phytophthora fragariaefolia</name>
    <dbReference type="NCBI Taxonomy" id="1490495"/>
    <lineage>
        <taxon>Eukaryota</taxon>
        <taxon>Sar</taxon>
        <taxon>Stramenopiles</taxon>
        <taxon>Oomycota</taxon>
        <taxon>Peronosporomycetes</taxon>
        <taxon>Peronosporales</taxon>
        <taxon>Peronosporaceae</taxon>
        <taxon>Phytophthora</taxon>
    </lineage>
</organism>
<accession>A0A9W6YE85</accession>
<comment type="similarity">
    <text evidence="2 5">Belongs to the RxLR effector family.</text>
</comment>
<evidence type="ECO:0000256" key="5">
    <source>
        <dbReference type="RuleBase" id="RU367124"/>
    </source>
</evidence>
<evidence type="ECO:0000313" key="9">
    <source>
        <dbReference type="Proteomes" id="UP001165121"/>
    </source>
</evidence>
<evidence type="ECO:0000256" key="1">
    <source>
        <dbReference type="ARBA" id="ARBA00004613"/>
    </source>
</evidence>